<evidence type="ECO:0000313" key="1">
    <source>
        <dbReference type="EMBL" id="CAB4008452.1"/>
    </source>
</evidence>
<protein>
    <submittedName>
        <fullName evidence="1">PREDICTED: uncharacterized protein LOC106816868 isoform X2</fullName>
    </submittedName>
</protein>
<name>A0A7D9EFK0_PARCT</name>
<sequence length="74" mass="8829">KSKSKAVQFCKEFVNREIELFCHCLMPESWDDMIECDLCGKWLHIKCENLEAFPDEDEWLCKAYRPPSSKRSKQ</sequence>
<reference evidence="1" key="1">
    <citation type="submission" date="2020-04" db="EMBL/GenBank/DDBJ databases">
        <authorList>
            <person name="Alioto T."/>
            <person name="Alioto T."/>
            <person name="Gomez Garrido J."/>
        </authorList>
    </citation>
    <scope>NUCLEOTIDE SEQUENCE</scope>
    <source>
        <strain evidence="1">A484AB</strain>
    </source>
</reference>
<dbReference type="Gene3D" id="3.30.40.10">
    <property type="entry name" value="Zinc/RING finger domain, C3HC4 (zinc finger)"/>
    <property type="match status" value="1"/>
</dbReference>
<dbReference type="InterPro" id="IPR011011">
    <property type="entry name" value="Znf_FYVE_PHD"/>
</dbReference>
<dbReference type="InterPro" id="IPR013083">
    <property type="entry name" value="Znf_RING/FYVE/PHD"/>
</dbReference>
<proteinExistence type="predicted"/>
<dbReference type="OrthoDB" id="79252at2759"/>
<dbReference type="InterPro" id="IPR019787">
    <property type="entry name" value="Znf_PHD-finger"/>
</dbReference>
<keyword evidence="2" id="KW-1185">Reference proteome</keyword>
<organism evidence="1 2">
    <name type="scientific">Paramuricea clavata</name>
    <name type="common">Red gorgonian</name>
    <name type="synonym">Violescent sea-whip</name>
    <dbReference type="NCBI Taxonomy" id="317549"/>
    <lineage>
        <taxon>Eukaryota</taxon>
        <taxon>Metazoa</taxon>
        <taxon>Cnidaria</taxon>
        <taxon>Anthozoa</taxon>
        <taxon>Octocorallia</taxon>
        <taxon>Malacalcyonacea</taxon>
        <taxon>Plexauridae</taxon>
        <taxon>Paramuricea</taxon>
    </lineage>
</organism>
<dbReference type="Pfam" id="PF00628">
    <property type="entry name" value="PHD"/>
    <property type="match status" value="1"/>
</dbReference>
<accession>A0A7D9EFK0</accession>
<dbReference type="SUPFAM" id="SSF57903">
    <property type="entry name" value="FYVE/PHD zinc finger"/>
    <property type="match status" value="1"/>
</dbReference>
<evidence type="ECO:0000313" key="2">
    <source>
        <dbReference type="Proteomes" id="UP001152795"/>
    </source>
</evidence>
<feature type="non-terminal residue" evidence="1">
    <location>
        <position position="1"/>
    </location>
</feature>
<gene>
    <name evidence="1" type="ORF">PACLA_8A015702</name>
</gene>
<dbReference type="EMBL" id="CACRXK020006127">
    <property type="protein sequence ID" value="CAB4008452.1"/>
    <property type="molecule type" value="Genomic_DNA"/>
</dbReference>
<dbReference type="InterPro" id="IPR001965">
    <property type="entry name" value="Znf_PHD"/>
</dbReference>
<dbReference type="SMART" id="SM00249">
    <property type="entry name" value="PHD"/>
    <property type="match status" value="1"/>
</dbReference>
<dbReference type="AlphaFoldDB" id="A0A7D9EFK0"/>
<comment type="caution">
    <text evidence="1">The sequence shown here is derived from an EMBL/GenBank/DDBJ whole genome shotgun (WGS) entry which is preliminary data.</text>
</comment>
<dbReference type="Proteomes" id="UP001152795">
    <property type="component" value="Unassembled WGS sequence"/>
</dbReference>